<dbReference type="OrthoDB" id="307209at2"/>
<dbReference type="PANTHER" id="PTHR38733">
    <property type="entry name" value="PROTEIN MCRC"/>
    <property type="match status" value="1"/>
</dbReference>
<dbReference type="PANTHER" id="PTHR38733:SF1">
    <property type="entry name" value="TYPE IV METHYL-DIRECTED RESTRICTION ENZYME ECOKMCRBC"/>
    <property type="match status" value="1"/>
</dbReference>
<proteinExistence type="predicted"/>
<accession>A0A2M8RXE7</accession>
<keyword evidence="2" id="KW-1185">Reference proteome</keyword>
<dbReference type="InterPro" id="IPR019292">
    <property type="entry name" value="McrC"/>
</dbReference>
<comment type="caution">
    <text evidence="1">The sequence shown here is derived from an EMBL/GenBank/DDBJ whole genome shotgun (WGS) entry which is preliminary data.</text>
</comment>
<evidence type="ECO:0000313" key="2">
    <source>
        <dbReference type="Proteomes" id="UP000230282"/>
    </source>
</evidence>
<reference evidence="1 2" key="1">
    <citation type="submission" date="2017-11" db="EMBL/GenBank/DDBJ databases">
        <title>Reclassification of Bisgaard taxon 5 as Caviibacterium pharyngocola gen. nov., sp. nov.</title>
        <authorList>
            <person name="Christensen H."/>
        </authorList>
    </citation>
    <scope>NUCLEOTIDE SEQUENCE [LARGE SCALE GENOMIC DNA]</scope>
    <source>
        <strain evidence="1 2">7_3</strain>
    </source>
</reference>
<dbReference type="EMBL" id="PHGZ01000006">
    <property type="protein sequence ID" value="PJG83562.1"/>
    <property type="molecule type" value="Genomic_DNA"/>
</dbReference>
<evidence type="ECO:0008006" key="3">
    <source>
        <dbReference type="Google" id="ProtNLM"/>
    </source>
</evidence>
<dbReference type="Pfam" id="PF10117">
    <property type="entry name" value="McrBC"/>
    <property type="match status" value="1"/>
</dbReference>
<evidence type="ECO:0000313" key="1">
    <source>
        <dbReference type="EMBL" id="PJG83562.1"/>
    </source>
</evidence>
<name>A0A2M8RXE7_9PAST</name>
<dbReference type="Proteomes" id="UP000230282">
    <property type="component" value="Unassembled WGS sequence"/>
</dbReference>
<organism evidence="1 2">
    <name type="scientific">Caviibacterium pharyngocola</name>
    <dbReference type="NCBI Taxonomy" id="28159"/>
    <lineage>
        <taxon>Bacteria</taxon>
        <taxon>Pseudomonadati</taxon>
        <taxon>Pseudomonadota</taxon>
        <taxon>Gammaproteobacteria</taxon>
        <taxon>Pasteurellales</taxon>
        <taxon>Pasteurellaceae</taxon>
        <taxon>Caviibacterium</taxon>
    </lineage>
</organism>
<dbReference type="AlphaFoldDB" id="A0A2M8RXE7"/>
<dbReference type="RefSeq" id="WP_100295988.1">
    <property type="nucleotide sequence ID" value="NZ_PHGZ01000006.1"/>
</dbReference>
<sequence length="439" mass="52001">MMLITTDNNQGNLICEERYYAALQRLTLPIEQLIENNPNLLIFPEVLNRHNDDIHQQIIFDLAHQSSHYKLTTYNVMGFIGVNQSLLSIHSRFTPSDQEDYFLHYMLQKVFCINMLDLKFDSNKENIFDFLLYLFPAMLIKALKQGLFKQYQYRNYNNNQLKGKIDLSTHIKRNIPFQGKIAYSLKEYCYDNNVTQLIRHTIEQIKRQAIGRQLLTANREIIEAVRKIESVTPTYCKNEKRSVLNKNNQPISHTYFSDYVPLQKLCKQILNYEEIKYGKEKDKIYGILFDGAWLWEEYLNTLLQSLGFNHPKNKTGKNALYLFEHSKNYKRFPDFWYKNIILDAKYKRLERQNEIHREDIHQLISYMYIQKADIGAVIYPTKTDSECFSQGKLNGYGGNIFKIAFSIPQNASDYFTFVEKIKESERFLQNSVRSYIQAD</sequence>
<protein>
    <recommendedName>
        <fullName evidence="3">Restriction endonuclease</fullName>
    </recommendedName>
</protein>
<gene>
    <name evidence="1" type="ORF">CVP04_02690</name>
</gene>